<evidence type="ECO:0000313" key="1">
    <source>
        <dbReference type="EMBL" id="GMH30172.1"/>
    </source>
</evidence>
<protein>
    <submittedName>
        <fullName evidence="1">Uncharacterized protein</fullName>
    </submittedName>
</protein>
<keyword evidence="2" id="KW-1185">Reference proteome</keyword>
<reference evidence="1" key="1">
    <citation type="submission" date="2023-05" db="EMBL/GenBank/DDBJ databases">
        <title>Nepenthes gracilis genome sequencing.</title>
        <authorList>
            <person name="Fukushima K."/>
        </authorList>
    </citation>
    <scope>NUCLEOTIDE SEQUENCE</scope>
    <source>
        <strain evidence="1">SING2019-196</strain>
    </source>
</reference>
<accession>A0AAD3TIM7</accession>
<dbReference type="AlphaFoldDB" id="A0AAD3TIM7"/>
<dbReference type="Proteomes" id="UP001279734">
    <property type="component" value="Unassembled WGS sequence"/>
</dbReference>
<gene>
    <name evidence="1" type="ORF">Nepgr_032015</name>
</gene>
<sequence>MAEGPARALQQSSSSAADRFTRPLQLFQYNLDLPKSKQYVGGLLFCVYVGKAFNTGTDEASIKRGRRME</sequence>
<comment type="caution">
    <text evidence="1">The sequence shown here is derived from an EMBL/GenBank/DDBJ whole genome shotgun (WGS) entry which is preliminary data.</text>
</comment>
<proteinExistence type="predicted"/>
<name>A0AAD3TIM7_NEPGR</name>
<evidence type="ECO:0000313" key="2">
    <source>
        <dbReference type="Proteomes" id="UP001279734"/>
    </source>
</evidence>
<organism evidence="1 2">
    <name type="scientific">Nepenthes gracilis</name>
    <name type="common">Slender pitcher plant</name>
    <dbReference type="NCBI Taxonomy" id="150966"/>
    <lineage>
        <taxon>Eukaryota</taxon>
        <taxon>Viridiplantae</taxon>
        <taxon>Streptophyta</taxon>
        <taxon>Embryophyta</taxon>
        <taxon>Tracheophyta</taxon>
        <taxon>Spermatophyta</taxon>
        <taxon>Magnoliopsida</taxon>
        <taxon>eudicotyledons</taxon>
        <taxon>Gunneridae</taxon>
        <taxon>Pentapetalae</taxon>
        <taxon>Caryophyllales</taxon>
        <taxon>Nepenthaceae</taxon>
        <taxon>Nepenthes</taxon>
    </lineage>
</organism>
<dbReference type="EMBL" id="BSYO01000037">
    <property type="protein sequence ID" value="GMH30172.1"/>
    <property type="molecule type" value="Genomic_DNA"/>
</dbReference>